<proteinExistence type="inferred from homology"/>
<feature type="compositionally biased region" description="Basic and acidic residues" evidence="2">
    <location>
        <begin position="352"/>
        <end position="370"/>
    </location>
</feature>
<evidence type="ECO:0000256" key="1">
    <source>
        <dbReference type="ARBA" id="ARBA00010690"/>
    </source>
</evidence>
<feature type="transmembrane region" description="Helical" evidence="3">
    <location>
        <begin position="29"/>
        <end position="50"/>
    </location>
</feature>
<dbReference type="AlphaFoldDB" id="A0A841K0E4"/>
<feature type="compositionally biased region" description="Basic and acidic residues" evidence="2">
    <location>
        <begin position="1"/>
        <end position="10"/>
    </location>
</feature>
<feature type="transmembrane region" description="Helical" evidence="3">
    <location>
        <begin position="92"/>
        <end position="118"/>
    </location>
</feature>
<dbReference type="EMBL" id="JACHEK010000013">
    <property type="protein sequence ID" value="MBB6147233.1"/>
    <property type="molecule type" value="Genomic_DNA"/>
</dbReference>
<keyword evidence="5" id="KW-1185">Reference proteome</keyword>
<dbReference type="GO" id="GO:0005886">
    <property type="term" value="C:plasma membrane"/>
    <property type="evidence" value="ECO:0007669"/>
    <property type="project" value="TreeGrafter"/>
</dbReference>
<dbReference type="SUPFAM" id="SSF160544">
    <property type="entry name" value="EscU C-terminal domain-like"/>
    <property type="match status" value="1"/>
</dbReference>
<keyword evidence="3" id="KW-0812">Transmembrane</keyword>
<reference evidence="4 5" key="1">
    <citation type="submission" date="2020-08" db="EMBL/GenBank/DDBJ databases">
        <title>Genomic Encyclopedia of Type Strains, Phase IV (KMG-IV): sequencing the most valuable type-strain genomes for metagenomic binning, comparative biology and taxonomic classification.</title>
        <authorList>
            <person name="Goeker M."/>
        </authorList>
    </citation>
    <scope>NUCLEOTIDE SEQUENCE [LARGE SCALE GENOMIC DNA]</scope>
    <source>
        <strain evidence="4 5">DSM 103733</strain>
    </source>
</reference>
<sequence>MSGERTERASPRRRQQAAQKGDRVRSRELVSAAAMVSGVLALGALTGRWAGQWGAVFQSFLAMGSAHAGQLDSVGEEVCAIRQVALVMLTPLALLFGAVTAGALLAGVGQGGGVAFHAEALQWKWQRINPVQNLQNLFSLRGLARLLKSLLPAAILAILAIRKIVHQSTVPPLSVEQLPGMFSAAYDILLDTAWILFAWSAVDYLVEWRSWESRQRMSKQELREEQKQTEGNPQIRGKIKSLRRQMRRRLLKADIRRASVVITNPTHYAVALSFSFETMEPPRLLAKGRDLLAAQIKDEARWAGVPIVENPPLARSLYRHLEPGQSIPHDLYAAVAAILAYLYRRQVEERLRAEKQKHEKQKQEEPDLERLSPNARRIDAAALANPANQ</sequence>
<keyword evidence="3" id="KW-0472">Membrane</keyword>
<dbReference type="Pfam" id="PF01312">
    <property type="entry name" value="Bac_export_2"/>
    <property type="match status" value="1"/>
</dbReference>
<evidence type="ECO:0000256" key="2">
    <source>
        <dbReference type="SAM" id="MobiDB-lite"/>
    </source>
</evidence>
<organism evidence="4 5">
    <name type="scientific">Silvibacterium bohemicum</name>
    <dbReference type="NCBI Taxonomy" id="1577686"/>
    <lineage>
        <taxon>Bacteria</taxon>
        <taxon>Pseudomonadati</taxon>
        <taxon>Acidobacteriota</taxon>
        <taxon>Terriglobia</taxon>
        <taxon>Terriglobales</taxon>
        <taxon>Acidobacteriaceae</taxon>
        <taxon>Silvibacterium</taxon>
    </lineage>
</organism>
<dbReference type="PANTHER" id="PTHR30531:SF12">
    <property type="entry name" value="FLAGELLAR BIOSYNTHETIC PROTEIN FLHB"/>
    <property type="match status" value="1"/>
</dbReference>
<dbReference type="PRINTS" id="PR00950">
    <property type="entry name" value="TYPE3IMSPROT"/>
</dbReference>
<keyword evidence="4" id="KW-0966">Cell projection</keyword>
<dbReference type="GO" id="GO:0009306">
    <property type="term" value="P:protein secretion"/>
    <property type="evidence" value="ECO:0007669"/>
    <property type="project" value="InterPro"/>
</dbReference>
<protein>
    <submittedName>
        <fullName evidence="4">Flagellar biosynthetic protein FlhB</fullName>
    </submittedName>
</protein>
<dbReference type="OrthoDB" id="9807950at2"/>
<keyword evidence="4" id="KW-0282">Flagellum</keyword>
<comment type="caution">
    <text evidence="4">The sequence shown here is derived from an EMBL/GenBank/DDBJ whole genome shotgun (WGS) entry which is preliminary data.</text>
</comment>
<comment type="similarity">
    <text evidence="1">Belongs to the type III secretion exporter family.</text>
</comment>
<dbReference type="Gene3D" id="3.40.1690.10">
    <property type="entry name" value="secretion proteins EscU"/>
    <property type="match status" value="1"/>
</dbReference>
<feature type="transmembrane region" description="Helical" evidence="3">
    <location>
        <begin position="146"/>
        <end position="165"/>
    </location>
</feature>
<feature type="region of interest" description="Disordered" evidence="2">
    <location>
        <begin position="1"/>
        <end position="23"/>
    </location>
</feature>
<dbReference type="Proteomes" id="UP000538666">
    <property type="component" value="Unassembled WGS sequence"/>
</dbReference>
<name>A0A841K0E4_9BACT</name>
<accession>A0A841K0E4</accession>
<evidence type="ECO:0000256" key="3">
    <source>
        <dbReference type="SAM" id="Phobius"/>
    </source>
</evidence>
<evidence type="ECO:0000313" key="5">
    <source>
        <dbReference type="Proteomes" id="UP000538666"/>
    </source>
</evidence>
<evidence type="ECO:0000313" key="4">
    <source>
        <dbReference type="EMBL" id="MBB6147233.1"/>
    </source>
</evidence>
<dbReference type="RefSeq" id="WP_050060207.1">
    <property type="nucleotide sequence ID" value="NZ_JACHEK010000013.1"/>
</dbReference>
<dbReference type="InterPro" id="IPR029025">
    <property type="entry name" value="T3SS_substrate_exporter_C"/>
</dbReference>
<keyword evidence="4" id="KW-0969">Cilium</keyword>
<dbReference type="PANTHER" id="PTHR30531">
    <property type="entry name" value="FLAGELLAR BIOSYNTHETIC PROTEIN FLHB"/>
    <property type="match status" value="1"/>
</dbReference>
<feature type="region of interest" description="Disordered" evidence="2">
    <location>
        <begin position="352"/>
        <end position="389"/>
    </location>
</feature>
<gene>
    <name evidence="4" type="ORF">HNQ77_005227</name>
</gene>
<keyword evidence="3" id="KW-1133">Transmembrane helix</keyword>
<dbReference type="InterPro" id="IPR006135">
    <property type="entry name" value="T3SS_substrate_exporter"/>
</dbReference>